<dbReference type="GO" id="GO:0005829">
    <property type="term" value="C:cytosol"/>
    <property type="evidence" value="ECO:0007669"/>
    <property type="project" value="TreeGrafter"/>
</dbReference>
<dbReference type="InterPro" id="IPR005940">
    <property type="entry name" value="Anthranilate_Pribosyl_Tfrase"/>
</dbReference>
<evidence type="ECO:0000256" key="1">
    <source>
        <dbReference type="ARBA" id="ARBA00022676"/>
    </source>
</evidence>
<dbReference type="PANTHER" id="PTHR43285">
    <property type="entry name" value="ANTHRANILATE PHOSPHORIBOSYLTRANSFERASE"/>
    <property type="match status" value="1"/>
</dbReference>
<dbReference type="PANTHER" id="PTHR43285:SF3">
    <property type="entry name" value="SLL1634 PROTEIN"/>
    <property type="match status" value="1"/>
</dbReference>
<dbReference type="InterPro" id="IPR036320">
    <property type="entry name" value="Glycosyl_Trfase_fam3_N_dom_sf"/>
</dbReference>
<dbReference type="Gene3D" id="3.40.1030.10">
    <property type="entry name" value="Nucleoside phosphorylase/phosphoribosyltransferase catalytic domain"/>
    <property type="match status" value="1"/>
</dbReference>
<dbReference type="GO" id="GO:0004048">
    <property type="term" value="F:anthranilate phosphoribosyltransferase activity"/>
    <property type="evidence" value="ECO:0007669"/>
    <property type="project" value="InterPro"/>
</dbReference>
<dbReference type="GO" id="GO:0000162">
    <property type="term" value="P:L-tryptophan biosynthetic process"/>
    <property type="evidence" value="ECO:0007669"/>
    <property type="project" value="InterPro"/>
</dbReference>
<proteinExistence type="predicted"/>
<dbReference type="EMBL" id="AP018558">
    <property type="protein sequence ID" value="BBD76869.1"/>
    <property type="molecule type" value="Genomic_DNA"/>
</dbReference>
<evidence type="ECO:0000256" key="2">
    <source>
        <dbReference type="ARBA" id="ARBA00022679"/>
    </source>
</evidence>
<dbReference type="SUPFAM" id="SSF47648">
    <property type="entry name" value="Nucleoside phosphorylase/phosphoribosyltransferase N-terminal domain"/>
    <property type="match status" value="1"/>
</dbReference>
<dbReference type="InterPro" id="IPR017459">
    <property type="entry name" value="Glycosyl_Trfase_fam3_N_dom"/>
</dbReference>
<keyword evidence="1 4" id="KW-0328">Glycosyltransferase</keyword>
<dbReference type="RefSeq" id="WP_119334672.1">
    <property type="nucleotide sequence ID" value="NZ_AP018558.1"/>
</dbReference>
<feature type="domain" description="Glycosyl transferase family 3 N-terminal" evidence="3">
    <location>
        <begin position="12"/>
        <end position="74"/>
    </location>
</feature>
<sequence length="363" mass="38414">MTSDTPQHAIRTAIEKIATGPHLSKPLTRDEAREAFAAILSGHATPAQIGVFLIALRMKRETDDEFLGLLDALISETNPITVAVESLAILADPFDGFARSMPASPFLPAVLAACGLPTLAIGLPRLGPKYGVTHAQILSAAEIPVARTPQEAAAAVEHCGWSYCDQHQYAPRIAALVPLRNEIVKRTALNTLETLAKPLLGKRETHHLSGYVHSPYARLYALLARAAGFTSAAITKGVEGGFLPPLNKTSVVVRMPTEGDTTESIDPGALAIQHAVRAPEWPRAMPDPTDSPDWQRDAAHYAAQTGIAALQGAPGPTADALVYGAAIALWHTGKAGSLAEGAARARSVLRNGAAWDRWVAGKN</sequence>
<name>A0A2Z6DX15_HYDTE</name>
<dbReference type="Gene3D" id="1.20.970.10">
    <property type="entry name" value="Transferase, Pyrimidine Nucleoside Phosphorylase, Chain C"/>
    <property type="match status" value="1"/>
</dbReference>
<keyword evidence="2 4" id="KW-0808">Transferase</keyword>
<dbReference type="Pfam" id="PF02885">
    <property type="entry name" value="Glycos_trans_3N"/>
    <property type="match status" value="1"/>
</dbReference>
<dbReference type="SUPFAM" id="SSF52418">
    <property type="entry name" value="Nucleoside phosphorylase/phosphoribosyltransferase catalytic domain"/>
    <property type="match status" value="1"/>
</dbReference>
<keyword evidence="5" id="KW-1185">Reference proteome</keyword>
<accession>A0A2Z6DX15</accession>
<evidence type="ECO:0000313" key="4">
    <source>
        <dbReference type="EMBL" id="BBD76869.1"/>
    </source>
</evidence>
<reference evidence="4 5" key="1">
    <citation type="submission" date="2018-04" db="EMBL/GenBank/DDBJ databases">
        <title>Complete genome sequence of Hydrogenophilus thermoluteolus TH-1.</title>
        <authorList>
            <person name="Arai H."/>
        </authorList>
    </citation>
    <scope>NUCLEOTIDE SEQUENCE [LARGE SCALE GENOMIC DNA]</scope>
    <source>
        <strain evidence="4 5">TH-1</strain>
    </source>
</reference>
<dbReference type="Proteomes" id="UP000262004">
    <property type="component" value="Chromosome"/>
</dbReference>
<dbReference type="OrthoDB" id="9768896at2"/>
<dbReference type="KEGG" id="htl:HPTL_0601"/>
<evidence type="ECO:0000313" key="5">
    <source>
        <dbReference type="Proteomes" id="UP000262004"/>
    </source>
</evidence>
<dbReference type="InterPro" id="IPR035902">
    <property type="entry name" value="Nuc_phospho_transferase"/>
</dbReference>
<dbReference type="AlphaFoldDB" id="A0A2Z6DX15"/>
<organism evidence="4 5">
    <name type="scientific">Hydrogenophilus thermoluteolus</name>
    <name type="common">Pseudomonas hydrogenothermophila</name>
    <dbReference type="NCBI Taxonomy" id="297"/>
    <lineage>
        <taxon>Bacteria</taxon>
        <taxon>Pseudomonadati</taxon>
        <taxon>Pseudomonadota</taxon>
        <taxon>Hydrogenophilia</taxon>
        <taxon>Hydrogenophilales</taxon>
        <taxon>Hydrogenophilaceae</taxon>
        <taxon>Hydrogenophilus</taxon>
    </lineage>
</organism>
<evidence type="ECO:0000259" key="3">
    <source>
        <dbReference type="Pfam" id="PF02885"/>
    </source>
</evidence>
<protein>
    <submittedName>
        <fullName evidence="4">Anthranilate phosphoribosyltransferase</fullName>
    </submittedName>
</protein>
<gene>
    <name evidence="4" type="ORF">HPTL_0601</name>
</gene>